<gene>
    <name evidence="2" type="ORF">M997_2893</name>
</gene>
<dbReference type="InterPro" id="IPR011990">
    <property type="entry name" value="TPR-like_helical_dom_sf"/>
</dbReference>
<name>A0AAJ3HQZ8_PROHU</name>
<reference evidence="2 3" key="1">
    <citation type="submission" date="2016-04" db="EMBL/GenBank/DDBJ databases">
        <title>ATOL: Assembling a taxonomically balanced genome-scale reconstruction of the evolutionary history of the Enterobacteriaceae.</title>
        <authorList>
            <person name="Plunkett G.III."/>
            <person name="Neeno-Eckwall E.C."/>
            <person name="Glasner J.D."/>
            <person name="Perna N.T."/>
        </authorList>
    </citation>
    <scope>NUCLEOTIDE SEQUENCE [LARGE SCALE GENOMIC DNA]</scope>
    <source>
        <strain evidence="2 3">ATCC 700826</strain>
    </source>
</reference>
<organism evidence="2 3">
    <name type="scientific">Proteus hauseri ATCC 700826</name>
    <dbReference type="NCBI Taxonomy" id="1354271"/>
    <lineage>
        <taxon>Bacteria</taxon>
        <taxon>Pseudomonadati</taxon>
        <taxon>Pseudomonadota</taxon>
        <taxon>Gammaproteobacteria</taxon>
        <taxon>Enterobacterales</taxon>
        <taxon>Morganellaceae</taxon>
        <taxon>Proteus</taxon>
    </lineage>
</organism>
<dbReference type="InterPro" id="IPR050767">
    <property type="entry name" value="Sel1_AlgK"/>
</dbReference>
<keyword evidence="1" id="KW-0812">Transmembrane</keyword>
<dbReference type="SMART" id="SM00671">
    <property type="entry name" value="SEL1"/>
    <property type="match status" value="16"/>
</dbReference>
<dbReference type="SUPFAM" id="SSF81901">
    <property type="entry name" value="HCP-like"/>
    <property type="match status" value="6"/>
</dbReference>
<dbReference type="Gene3D" id="1.25.40.10">
    <property type="entry name" value="Tetratricopeptide repeat domain"/>
    <property type="match status" value="8"/>
</dbReference>
<dbReference type="Proteomes" id="UP000078250">
    <property type="component" value="Unassembled WGS sequence"/>
</dbReference>
<evidence type="ECO:0000256" key="1">
    <source>
        <dbReference type="SAM" id="Phobius"/>
    </source>
</evidence>
<keyword evidence="3" id="KW-1185">Reference proteome</keyword>
<sequence>MTKKIKILLVIFIFVSIFFGLFFIKNSPVSSITNIQQGYDFYEQGDYQNAHDYFLSKADDNAQAAFSLAMMYWDGKNIAGDKSKAEYWLLKSANQGNRNALYNLGYFRYHGELQDIPEDLYGLASLNKAAELGVVNAQILLGEKYFEGDGNKVTINIPKAKALFTQAAEQNSSIAKLALAAIAYKYDDDAKKAIKISEELLTPEFPFPAILLVSIYQDGGKEVEKNPVLAEKYKMLSIKYFSNIFEGMQNLEPTALSLYGYQTEEEQKEIINNLILLAEKGNENAIYSLFERYTTGRDVKRDETKALSYLQPLVDKKDPKALYLHYITSKENTNYLIEAAEKNYPDAVYRLYQVYANIYFDDNLDYDMELAEKYLTIAADLKHKEALFNIINNGLRNYYDKDEKLDLLLEKYTGYLLENYSDDAKALMLASMVYHENSSSKLYDLNKAFDLNLKASELLPNNYNKGKLAYKYAYGLGTKQNLEKAVILYKDIIKESNDRERYHQDLIVLYYRYDINKYIDKNAIMSFIKNDIEKDNNYQFAYYYADELLKEDAEKNKDKAFEIYLKSNEESYNSQVHYAKSLVQYQENKQQEAIENIIEILSKERYYNSLTAQEKEDIKFILFKYGADNEDAKKYWVYFALNENNIEAQKLVDSLLGKDPIVSYQYAITKINKIKNIDSVKDEELKYYYDYILSSANLNYVDAITYIIKNLNNTNYIGGDLFFKNKFRHLTGIQPDQIIVWYEKCANLADYQCLYDLGEIYQKGSYGVISDFDKALYYYNQIKDPDFSFLKWRLDEIKKGIDERNLIIKGVEAGDAAAYYKLSQAYKYGKFGLEQNSQKWLFYLEKATNARNEEALIESINYYSKDELIKENRAKLLNYYQQLAKLGNRRYTEDLAKQYLQGSLLVEANRAKAREYFIKTNESDNYYLESMNEFDLNLKLSNESTIAKYRVGRAYQQGHGVKQDVIKARIYLKAASENGYEDAIYAYANLLISGSYDENENKWIIEPDWNEAITWLRKYPNKNQFNKEIQFYDSTVTVALKGDADAILAVANKYRDDSKLFAAKLWYEKSLNAGNFAAIKGLTDITEDVSEKKKWYLLGIKKDDLYSGIQLAAIYLSEPETTIDSDNYKLAIEYLEKGSRDIDDELSLFAFEALADLYQMGTVNENRKPVILKDTSKYLSLLESESETRNEALIRLFEYYAVNEFDKALAYLYVADERGSLTATRKLFELTVPRNTCNTYSDIERSSQYLSKWVEKSQQNEASKRELNYHAGILMNMLADAYLENECQENFDLDKAIYWYQESLKYDKETGLSGLYKVYSQKGDAKEAYYYALLKDKRISDNKLINTLSENEKREIEKRVESYHQTLKFEPYRETIERQIKAAEAGDGKSAYYLGSFYSRDDVLPKNTTKMLYFYELAGKSGNPWGYNALGRLYRDENDHNIKQDGEKALYYYDLGAQLGDSNTAHLAGDMLYLGQAGIEKNYIKAAEYYEQTDLEQGAHHGLAKYKLAYMYYEGLVGNKSQQDLQKAYDYLQLAAKYQNKQAINALKEWDFSSIKH</sequence>
<evidence type="ECO:0000313" key="2">
    <source>
        <dbReference type="EMBL" id="OAT45716.1"/>
    </source>
</evidence>
<proteinExistence type="predicted"/>
<dbReference type="EMBL" id="LXEV01000031">
    <property type="protein sequence ID" value="OAT45716.1"/>
    <property type="molecule type" value="Genomic_DNA"/>
</dbReference>
<dbReference type="PANTHER" id="PTHR11102:SF160">
    <property type="entry name" value="ERAD-ASSOCIATED E3 UBIQUITIN-PROTEIN LIGASE COMPONENT HRD3"/>
    <property type="match status" value="1"/>
</dbReference>
<evidence type="ECO:0008006" key="4">
    <source>
        <dbReference type="Google" id="ProtNLM"/>
    </source>
</evidence>
<keyword evidence="1" id="KW-1133">Transmembrane helix</keyword>
<dbReference type="Pfam" id="PF08238">
    <property type="entry name" value="Sel1"/>
    <property type="match status" value="15"/>
</dbReference>
<protein>
    <recommendedName>
        <fullName evidence="4">Sel1 repeat protein</fullName>
    </recommendedName>
</protein>
<evidence type="ECO:0000313" key="3">
    <source>
        <dbReference type="Proteomes" id="UP000078250"/>
    </source>
</evidence>
<keyword evidence="1" id="KW-0472">Membrane</keyword>
<comment type="caution">
    <text evidence="2">The sequence shown here is derived from an EMBL/GenBank/DDBJ whole genome shotgun (WGS) entry which is preliminary data.</text>
</comment>
<feature type="transmembrane region" description="Helical" evidence="1">
    <location>
        <begin position="7"/>
        <end position="24"/>
    </location>
</feature>
<dbReference type="PANTHER" id="PTHR11102">
    <property type="entry name" value="SEL-1-LIKE PROTEIN"/>
    <property type="match status" value="1"/>
</dbReference>
<dbReference type="InterPro" id="IPR006597">
    <property type="entry name" value="Sel1-like"/>
</dbReference>
<accession>A0AAJ3HQZ8</accession>
<dbReference type="RefSeq" id="WP_064720807.1">
    <property type="nucleotide sequence ID" value="NZ_LXEV01000031.1"/>
</dbReference>